<evidence type="ECO:0000256" key="4">
    <source>
        <dbReference type="ARBA" id="ARBA00022777"/>
    </source>
</evidence>
<protein>
    <recommendedName>
        <fullName evidence="10">Histidine kinase</fullName>
    </recommendedName>
</protein>
<evidence type="ECO:0000313" key="9">
    <source>
        <dbReference type="EMBL" id="VAW83100.1"/>
    </source>
</evidence>
<keyword evidence="1" id="KW-0597">Phosphoprotein</keyword>
<dbReference type="InterPro" id="IPR036097">
    <property type="entry name" value="HisK_dim/P_sf"/>
</dbReference>
<dbReference type="Pfam" id="PF00989">
    <property type="entry name" value="PAS"/>
    <property type="match status" value="1"/>
</dbReference>
<keyword evidence="6" id="KW-0902">Two-component regulatory system</keyword>
<feature type="domain" description="Histidine kinase" evidence="7">
    <location>
        <begin position="284"/>
        <end position="497"/>
    </location>
</feature>
<evidence type="ECO:0000259" key="8">
    <source>
        <dbReference type="PROSITE" id="PS50112"/>
    </source>
</evidence>
<keyword evidence="5" id="KW-0067">ATP-binding</keyword>
<dbReference type="InterPro" id="IPR013767">
    <property type="entry name" value="PAS_fold"/>
</dbReference>
<dbReference type="Pfam" id="PF00512">
    <property type="entry name" value="HisKA"/>
    <property type="match status" value="1"/>
</dbReference>
<dbReference type="PANTHER" id="PTHR43065">
    <property type="entry name" value="SENSOR HISTIDINE KINASE"/>
    <property type="match status" value="1"/>
</dbReference>
<dbReference type="SUPFAM" id="SSF47384">
    <property type="entry name" value="Homodimeric domain of signal transducing histidine kinase"/>
    <property type="match status" value="1"/>
</dbReference>
<evidence type="ECO:0000256" key="6">
    <source>
        <dbReference type="ARBA" id="ARBA00023012"/>
    </source>
</evidence>
<name>A0A3B0Z2C1_9ZZZZ</name>
<evidence type="ECO:0000256" key="5">
    <source>
        <dbReference type="ARBA" id="ARBA00022840"/>
    </source>
</evidence>
<evidence type="ECO:0008006" key="10">
    <source>
        <dbReference type="Google" id="ProtNLM"/>
    </source>
</evidence>
<dbReference type="PROSITE" id="PS50112">
    <property type="entry name" value="PAS"/>
    <property type="match status" value="1"/>
</dbReference>
<dbReference type="CDD" id="cd00130">
    <property type="entry name" value="PAS"/>
    <property type="match status" value="1"/>
</dbReference>
<dbReference type="SUPFAM" id="SSF55874">
    <property type="entry name" value="ATPase domain of HSP90 chaperone/DNA topoisomerase II/histidine kinase"/>
    <property type="match status" value="1"/>
</dbReference>
<dbReference type="Gene3D" id="3.30.450.20">
    <property type="entry name" value="PAS domain"/>
    <property type="match status" value="1"/>
</dbReference>
<evidence type="ECO:0000256" key="2">
    <source>
        <dbReference type="ARBA" id="ARBA00022679"/>
    </source>
</evidence>
<dbReference type="SMART" id="SM00388">
    <property type="entry name" value="HisKA"/>
    <property type="match status" value="1"/>
</dbReference>
<keyword evidence="3" id="KW-0547">Nucleotide-binding</keyword>
<dbReference type="PROSITE" id="PS50109">
    <property type="entry name" value="HIS_KIN"/>
    <property type="match status" value="1"/>
</dbReference>
<dbReference type="CDD" id="cd00082">
    <property type="entry name" value="HisKA"/>
    <property type="match status" value="1"/>
</dbReference>
<accession>A0A3B0Z2C1</accession>
<dbReference type="Gene3D" id="3.30.565.10">
    <property type="entry name" value="Histidine kinase-like ATPase, C-terminal domain"/>
    <property type="match status" value="1"/>
</dbReference>
<dbReference type="InterPro" id="IPR003594">
    <property type="entry name" value="HATPase_dom"/>
</dbReference>
<evidence type="ECO:0000259" key="7">
    <source>
        <dbReference type="PROSITE" id="PS50109"/>
    </source>
</evidence>
<dbReference type="EMBL" id="UOFM01000513">
    <property type="protein sequence ID" value="VAW83100.1"/>
    <property type="molecule type" value="Genomic_DNA"/>
</dbReference>
<organism evidence="9">
    <name type="scientific">hydrothermal vent metagenome</name>
    <dbReference type="NCBI Taxonomy" id="652676"/>
    <lineage>
        <taxon>unclassified sequences</taxon>
        <taxon>metagenomes</taxon>
        <taxon>ecological metagenomes</taxon>
    </lineage>
</organism>
<dbReference type="SMART" id="SM00387">
    <property type="entry name" value="HATPase_c"/>
    <property type="match status" value="1"/>
</dbReference>
<dbReference type="Gene3D" id="1.10.287.130">
    <property type="match status" value="1"/>
</dbReference>
<dbReference type="InterPro" id="IPR005467">
    <property type="entry name" value="His_kinase_dom"/>
</dbReference>
<dbReference type="InterPro" id="IPR036890">
    <property type="entry name" value="HATPase_C_sf"/>
</dbReference>
<evidence type="ECO:0000256" key="3">
    <source>
        <dbReference type="ARBA" id="ARBA00022741"/>
    </source>
</evidence>
<dbReference type="PANTHER" id="PTHR43065:SF10">
    <property type="entry name" value="PEROXIDE STRESS-ACTIVATED HISTIDINE KINASE MAK3"/>
    <property type="match status" value="1"/>
</dbReference>
<dbReference type="SUPFAM" id="SSF55785">
    <property type="entry name" value="PYP-like sensor domain (PAS domain)"/>
    <property type="match status" value="1"/>
</dbReference>
<dbReference type="Pfam" id="PF02518">
    <property type="entry name" value="HATPase_c"/>
    <property type="match status" value="1"/>
</dbReference>
<dbReference type="SMART" id="SM00091">
    <property type="entry name" value="PAS"/>
    <property type="match status" value="1"/>
</dbReference>
<dbReference type="InterPro" id="IPR003661">
    <property type="entry name" value="HisK_dim/P_dom"/>
</dbReference>
<gene>
    <name evidence="9" type="ORF">MNBD_GAMMA14-722</name>
</gene>
<dbReference type="InterPro" id="IPR000014">
    <property type="entry name" value="PAS"/>
</dbReference>
<proteinExistence type="predicted"/>
<reference evidence="9" key="1">
    <citation type="submission" date="2018-06" db="EMBL/GenBank/DDBJ databases">
        <authorList>
            <person name="Zhirakovskaya E."/>
        </authorList>
    </citation>
    <scope>NUCLEOTIDE SEQUENCE</scope>
</reference>
<dbReference type="InterPro" id="IPR004358">
    <property type="entry name" value="Sig_transdc_His_kin-like_C"/>
</dbReference>
<dbReference type="GO" id="GO:0006355">
    <property type="term" value="P:regulation of DNA-templated transcription"/>
    <property type="evidence" value="ECO:0007669"/>
    <property type="project" value="InterPro"/>
</dbReference>
<keyword evidence="2" id="KW-0808">Transferase</keyword>
<evidence type="ECO:0000256" key="1">
    <source>
        <dbReference type="ARBA" id="ARBA00022553"/>
    </source>
</evidence>
<dbReference type="InterPro" id="IPR035965">
    <property type="entry name" value="PAS-like_dom_sf"/>
</dbReference>
<sequence length="505" mass="55929">MADHLRPEREDTIPVNFQEITVNGALPVSRTGRVLGGVIVISGLVLAVMVLLHAIDGTTVSAGLMLAAALFVITALAWLIYKMLRYRYVLEAFREGILRAQEGTLEPLQATAPPDSHVRQLVNDYNLMMAYLKRIFATVEECQNRVLAERNKIDAMLQSLPCALLSVDNDLQINAVNALAESMFQTSRDALIGASLFDLLKLDESDRALLRDAFLYKHQVSNQEIETQLGNKPAQLSLNLSFVIENDENMDAVITLQDISNYKRLQETVYGQDKLVAMGELAAGVAHELNTPLGNILGYAQLVRDATNEDQKIQPWVGTICDEARRCSRIIDDLLQYARHEKCSDETCDINRVVREVTQTYVNCRIKRYNIAVELDLAPVPLPVEGSCGQLEIVLVNLLSNSIQALAGRNGSTIKLATRLSQSDVVTLIVEDNGNGVPREVRGRIFEPFFTTKDVGSGSGLGLSICHAVLKRRGASIRYDDNYSDGARFIVELPYVRIQEIEAVS</sequence>
<dbReference type="PRINTS" id="PR00344">
    <property type="entry name" value="BCTRLSENSOR"/>
</dbReference>
<dbReference type="GO" id="GO:0005524">
    <property type="term" value="F:ATP binding"/>
    <property type="evidence" value="ECO:0007669"/>
    <property type="project" value="UniProtKB-KW"/>
</dbReference>
<keyword evidence="4" id="KW-0418">Kinase</keyword>
<dbReference type="AlphaFoldDB" id="A0A3B0Z2C1"/>
<feature type="domain" description="PAS" evidence="8">
    <location>
        <begin position="149"/>
        <end position="223"/>
    </location>
</feature>
<dbReference type="GO" id="GO:0000155">
    <property type="term" value="F:phosphorelay sensor kinase activity"/>
    <property type="evidence" value="ECO:0007669"/>
    <property type="project" value="InterPro"/>
</dbReference>